<name>A0A7C9M702_9DEIO</name>
<accession>A0A7C9M702</accession>
<dbReference type="GO" id="GO:0003677">
    <property type="term" value="F:DNA binding"/>
    <property type="evidence" value="ECO:0007669"/>
    <property type="project" value="UniProtKB-KW"/>
</dbReference>
<feature type="compositionally biased region" description="Polar residues" evidence="7">
    <location>
        <begin position="995"/>
        <end position="1012"/>
    </location>
</feature>
<evidence type="ECO:0000256" key="3">
    <source>
        <dbReference type="ARBA" id="ARBA00022475"/>
    </source>
</evidence>
<dbReference type="EMBL" id="WQLB01000015">
    <property type="protein sequence ID" value="MVN87545.1"/>
    <property type="molecule type" value="Genomic_DNA"/>
</dbReference>
<dbReference type="PANTHER" id="PTHR37937">
    <property type="entry name" value="CONJUGATIVE TRANSFER: DNA TRANSPORT"/>
    <property type="match status" value="1"/>
</dbReference>
<evidence type="ECO:0000313" key="10">
    <source>
        <dbReference type="Proteomes" id="UP000483286"/>
    </source>
</evidence>
<feature type="region of interest" description="Disordered" evidence="7">
    <location>
        <begin position="937"/>
        <end position="1035"/>
    </location>
</feature>
<feature type="transmembrane region" description="Helical" evidence="8">
    <location>
        <begin position="16"/>
        <end position="37"/>
    </location>
</feature>
<comment type="subcellular location">
    <subcellularLocation>
        <location evidence="1">Cell membrane</location>
        <topology evidence="1">Multi-pass membrane protein</topology>
    </subcellularLocation>
</comment>
<sequence length="1035" mass="113884">MLQKRHNVENVLLKNLPAWLVACMIACVLLFLGGLIYSCAELVRAMAEIGKQLVELGWGRTYNVTHPLLVFGACLGDGTCAPGANKALERAIPYVPFLASVMPLALAAGLFGRYATNPNVKMPGQQRWAVAEDAKIKLYTEGDQERPENRRSGYMGYFMAPAGPEKFDLSKLKMMMPPVEDRCTNTIIISGVGGGKTSGLFIPQLMTDAIQGNSVILFDLKYPNKRGFYNMIAFWHRLGRNIQLFTPFSEDTLHMPLLDAVVDRKTALEVAESLITPPEHQNEVGAHYKNVARDTLASIMLAVANHPVPSKRTFREVLRVAQSTKTELEHWYKQESANNPEIKEAMKGLFDRSAAANADMLRSLVADLKIFFDPILERATTSSAGRNLNLHQVFREPTLLYIGIEQEHIENGSGEALIKLIKRLIDRIGQQEAARVGGVLPIHVEYLFDEFASFGKIGNMLRSTGTNRERNIGMTLGVQNSSQGRLVYGELLYAAMTDNVMGHTILLPYGITGKDAIYWSELLGTTTRVVPTEGVTRDALMPNPFNARRTQGVKVEKQAFLPPEEFATYTKNEGVLIMMGCPPVRIKLPRYDALEVVKGGRWGRKSVPNRIAQVYRNVMGDTAPGVLTDQLLADPTFRLKGRAMTSETLPDTPEAMLHAWADAALEQGAKVRLVRASTPHKVYIEIASFSSPLAEDQVTFLVDQSKWLARGAAGTELRITDTGQALLGEAKMQRFLDSEVVGPIVRWMRQRAQNIEHHPVRESLPDDQRQEAMAYYEFETLAMPSTDLRELLGVVPELPTRRVGTRNLVVVPLNDPARLREAVEKAREKAAQQNAGEATGWGKTREVAAAQLPLPKHRVLNISKGSGKSPKGSKPKSRGATLLQEAAHRQQQEADDIALTAALDQAAPVPPPVSKKRNNTPAAPLTLFLPLPQLQAETQPLVPEAPATAPQAPVSIQSLETSEEAGTVKRRRSGPAPKGDKPKAARSQKKASKPADQTTSPLLSNEGPSSEAVTPDQEAADAFDVFKTHRLRSEE</sequence>
<feature type="transmembrane region" description="Helical" evidence="8">
    <location>
        <begin position="94"/>
        <end position="115"/>
    </location>
</feature>
<evidence type="ECO:0000256" key="5">
    <source>
        <dbReference type="ARBA" id="ARBA00022989"/>
    </source>
</evidence>
<dbReference type="AlphaFoldDB" id="A0A7C9M702"/>
<dbReference type="CDD" id="cd01127">
    <property type="entry name" value="TrwB_TraG_TraD_VirD4"/>
    <property type="match status" value="1"/>
</dbReference>
<comment type="caution">
    <text evidence="9">The sequence shown here is derived from an EMBL/GenBank/DDBJ whole genome shotgun (WGS) entry which is preliminary data.</text>
</comment>
<comment type="similarity">
    <text evidence="2">Belongs to the VirD4/TraG family.</text>
</comment>
<keyword evidence="4 8" id="KW-0812">Transmembrane</keyword>
<dbReference type="InterPro" id="IPR027417">
    <property type="entry name" value="P-loop_NTPase"/>
</dbReference>
<dbReference type="SUPFAM" id="SSF52540">
    <property type="entry name" value="P-loop containing nucleoside triphosphate hydrolases"/>
    <property type="match status" value="1"/>
</dbReference>
<evidence type="ECO:0000256" key="2">
    <source>
        <dbReference type="ARBA" id="ARBA00008806"/>
    </source>
</evidence>
<proteinExistence type="inferred from homology"/>
<dbReference type="RefSeq" id="WP_157459600.1">
    <property type="nucleotide sequence ID" value="NZ_WQLB01000015.1"/>
</dbReference>
<keyword evidence="6 8" id="KW-0472">Membrane</keyword>
<keyword evidence="9" id="KW-0238">DNA-binding</keyword>
<dbReference type="Pfam" id="PF02534">
    <property type="entry name" value="T4SS-DNA_transf"/>
    <property type="match status" value="1"/>
</dbReference>
<evidence type="ECO:0000256" key="1">
    <source>
        <dbReference type="ARBA" id="ARBA00004651"/>
    </source>
</evidence>
<keyword evidence="10" id="KW-1185">Reference proteome</keyword>
<protein>
    <submittedName>
        <fullName evidence="9">Type IV secretion system DNA-binding domain-containing protein</fullName>
    </submittedName>
</protein>
<dbReference type="InterPro" id="IPR003688">
    <property type="entry name" value="TraG/VirD4"/>
</dbReference>
<dbReference type="InterPro" id="IPR051539">
    <property type="entry name" value="T4SS-coupling_protein"/>
</dbReference>
<feature type="compositionally biased region" description="Basic and acidic residues" evidence="7">
    <location>
        <begin position="1024"/>
        <end position="1035"/>
    </location>
</feature>
<evidence type="ECO:0000256" key="6">
    <source>
        <dbReference type="ARBA" id="ARBA00023136"/>
    </source>
</evidence>
<evidence type="ECO:0000256" key="7">
    <source>
        <dbReference type="SAM" id="MobiDB-lite"/>
    </source>
</evidence>
<dbReference type="Gene3D" id="3.40.50.300">
    <property type="entry name" value="P-loop containing nucleotide triphosphate hydrolases"/>
    <property type="match status" value="1"/>
</dbReference>
<dbReference type="PANTHER" id="PTHR37937:SF1">
    <property type="entry name" value="CONJUGATIVE TRANSFER: DNA TRANSPORT"/>
    <property type="match status" value="1"/>
</dbReference>
<evidence type="ECO:0000313" key="9">
    <source>
        <dbReference type="EMBL" id="MVN87545.1"/>
    </source>
</evidence>
<evidence type="ECO:0000256" key="4">
    <source>
        <dbReference type="ARBA" id="ARBA00022692"/>
    </source>
</evidence>
<dbReference type="GO" id="GO:0005886">
    <property type="term" value="C:plasma membrane"/>
    <property type="evidence" value="ECO:0007669"/>
    <property type="project" value="UniProtKB-SubCell"/>
</dbReference>
<dbReference type="Proteomes" id="UP000483286">
    <property type="component" value="Unassembled WGS sequence"/>
</dbReference>
<reference evidence="9 10" key="1">
    <citation type="submission" date="2019-12" db="EMBL/GenBank/DDBJ databases">
        <title>Deinococcus sp. HMF7620 Genome sequencing and assembly.</title>
        <authorList>
            <person name="Kang H."/>
            <person name="Kim H."/>
            <person name="Joh K."/>
        </authorList>
    </citation>
    <scope>NUCLEOTIDE SEQUENCE [LARGE SCALE GENOMIC DNA]</scope>
    <source>
        <strain evidence="9 10">HMF7620</strain>
    </source>
</reference>
<gene>
    <name evidence="9" type="ORF">GO986_12290</name>
</gene>
<organism evidence="9 10">
    <name type="scientific">Deinococcus arboris</name>
    <dbReference type="NCBI Taxonomy" id="2682977"/>
    <lineage>
        <taxon>Bacteria</taxon>
        <taxon>Thermotogati</taxon>
        <taxon>Deinococcota</taxon>
        <taxon>Deinococci</taxon>
        <taxon>Deinococcales</taxon>
        <taxon>Deinococcaceae</taxon>
        <taxon>Deinococcus</taxon>
    </lineage>
</organism>
<keyword evidence="5 8" id="KW-1133">Transmembrane helix</keyword>
<evidence type="ECO:0000256" key="8">
    <source>
        <dbReference type="SAM" id="Phobius"/>
    </source>
</evidence>
<keyword evidence="3" id="KW-1003">Cell membrane</keyword>
<feature type="region of interest" description="Disordered" evidence="7">
    <location>
        <begin position="850"/>
        <end position="893"/>
    </location>
</feature>